<dbReference type="PANTHER" id="PTHR43819">
    <property type="entry name" value="ARCHAEAL-TYPE GLUTAMATE SYNTHASE [NADPH]"/>
    <property type="match status" value="1"/>
</dbReference>
<dbReference type="Pfam" id="PF01645">
    <property type="entry name" value="Glu_synthase"/>
    <property type="match status" value="1"/>
</dbReference>
<dbReference type="CDD" id="cd02808">
    <property type="entry name" value="GltS_FMN"/>
    <property type="match status" value="1"/>
</dbReference>
<keyword evidence="3" id="KW-0472">Membrane</keyword>
<evidence type="ECO:0000256" key="3">
    <source>
        <dbReference type="SAM" id="Phobius"/>
    </source>
</evidence>
<name>A0A1H2WHJ4_9BACI</name>
<evidence type="ECO:0000313" key="5">
    <source>
        <dbReference type="EMBL" id="SDW79489.1"/>
    </source>
</evidence>
<keyword evidence="3" id="KW-0812">Transmembrane</keyword>
<feature type="domain" description="Glutamate synthase" evidence="4">
    <location>
        <begin position="137"/>
        <end position="496"/>
    </location>
</feature>
<evidence type="ECO:0000256" key="2">
    <source>
        <dbReference type="PIRNR" id="PIRNR006429"/>
    </source>
</evidence>
<dbReference type="Proteomes" id="UP000199488">
    <property type="component" value="Unassembled WGS sequence"/>
</dbReference>
<dbReference type="InterPro" id="IPR024188">
    <property type="entry name" value="GltB"/>
</dbReference>
<evidence type="ECO:0000313" key="6">
    <source>
        <dbReference type="Proteomes" id="UP000199488"/>
    </source>
</evidence>
<dbReference type="InterPro" id="IPR002932">
    <property type="entry name" value="Glu_synthdom"/>
</dbReference>
<accession>A0A1H2WHJ4</accession>
<protein>
    <submittedName>
        <fullName evidence="5">Glutamate synthase domain-containing protein 2</fullName>
    </submittedName>
</protein>
<feature type="transmembrane region" description="Helical" evidence="3">
    <location>
        <begin position="6"/>
        <end position="29"/>
    </location>
</feature>
<sequence>METAIIVLLGLLIALIVLAPGGLVLWMYVKDRRQRQHAILKNFPVLGRMRYLIEKTGPEFRQYLFNNDLEGKPFSREQFISTVKAGKYKTRMLGYGSKEDFNTNGYYIVNDMYPTLEEDVRRDRKAEAVPSKVYEIDNERLFTRQEHRVEESFDPFLLDEQDILTLGKHSGVKHPFRVKGLIGQSGMSYGSLGDRAIEALSIGNARAAGSWMNTGEGGLSDYHLKGGADIMWQIGPGLFGARDRAGSFNRQLFQEQAAYDQVKAVEIKLAQGAKQRGGHVDGAKVTEKIAAVRNVEPWKTIDSPNRFKDIETTEKLMSFLEELRQLSEKPVGIKITLGSRQHASKLAEELKTSESLPDFITLDGSEGGTGASYKEMADSVALPLFSALPMLEEALLEAGIRDKITIIASGKLLTPNKAVTALALGADLIHVARGFMVSVGCIMAQVCHTNECPVGVATTDPKRQEALDIEEKSYRVTNFIISMREGMHNLAVAAGLHSPTEFNRNNLIYKDMDGRTYSVEDIVERKMEGTQSRV</sequence>
<dbReference type="AlphaFoldDB" id="A0A1H2WHJ4"/>
<dbReference type="PANTHER" id="PTHR43819:SF1">
    <property type="entry name" value="ARCHAEAL-TYPE GLUTAMATE SYNTHASE [NADPH]"/>
    <property type="match status" value="1"/>
</dbReference>
<reference evidence="5 6" key="1">
    <citation type="submission" date="2016-10" db="EMBL/GenBank/DDBJ databases">
        <authorList>
            <person name="de Groot N.N."/>
        </authorList>
    </citation>
    <scope>NUCLEOTIDE SEQUENCE [LARGE SCALE GENOMIC DNA]</scope>
    <source>
        <strain evidence="5 6">DSM 23126</strain>
    </source>
</reference>
<dbReference type="OrthoDB" id="9758182at2"/>
<dbReference type="STRING" id="1122204.SAMN05421781_2414"/>
<dbReference type="EMBL" id="FNNC01000005">
    <property type="protein sequence ID" value="SDW79489.1"/>
    <property type="molecule type" value="Genomic_DNA"/>
</dbReference>
<gene>
    <name evidence="5" type="ORF">SAMN05421781_2414</name>
</gene>
<evidence type="ECO:0000259" key="4">
    <source>
        <dbReference type="Pfam" id="PF01645"/>
    </source>
</evidence>
<evidence type="ECO:0000256" key="1">
    <source>
        <dbReference type="ARBA" id="ARBA00009716"/>
    </source>
</evidence>
<dbReference type="GO" id="GO:0015930">
    <property type="term" value="F:glutamate synthase activity"/>
    <property type="evidence" value="ECO:0007669"/>
    <property type="project" value="InterPro"/>
</dbReference>
<dbReference type="InterPro" id="IPR013785">
    <property type="entry name" value="Aldolase_TIM"/>
</dbReference>
<organism evidence="5 6">
    <name type="scientific">Marinococcus luteus</name>
    <dbReference type="NCBI Taxonomy" id="1122204"/>
    <lineage>
        <taxon>Bacteria</taxon>
        <taxon>Bacillati</taxon>
        <taxon>Bacillota</taxon>
        <taxon>Bacilli</taxon>
        <taxon>Bacillales</taxon>
        <taxon>Bacillaceae</taxon>
        <taxon>Marinococcus</taxon>
    </lineage>
</organism>
<keyword evidence="3" id="KW-1133">Transmembrane helix</keyword>
<dbReference type="SUPFAM" id="SSF51395">
    <property type="entry name" value="FMN-linked oxidoreductases"/>
    <property type="match status" value="1"/>
</dbReference>
<dbReference type="PIRSF" id="PIRSF006429">
    <property type="entry name" value="GOGAT_lg_2"/>
    <property type="match status" value="1"/>
</dbReference>
<proteinExistence type="inferred from homology"/>
<dbReference type="GO" id="GO:0006537">
    <property type="term" value="P:glutamate biosynthetic process"/>
    <property type="evidence" value="ECO:0007669"/>
    <property type="project" value="InterPro"/>
</dbReference>
<dbReference type="Gene3D" id="3.20.20.70">
    <property type="entry name" value="Aldolase class I"/>
    <property type="match status" value="1"/>
</dbReference>
<comment type="similarity">
    <text evidence="1 2">Belongs to the glutamate synthase family.</text>
</comment>
<keyword evidence="6" id="KW-1185">Reference proteome</keyword>
<dbReference type="RefSeq" id="WP_091615428.1">
    <property type="nucleotide sequence ID" value="NZ_FNNC01000005.1"/>
</dbReference>